<organism evidence="11 12">
    <name type="scientific">Geospiza parvula</name>
    <name type="common">Small tree-finch</name>
    <name type="synonym">Camarhynchus parvulus</name>
    <dbReference type="NCBI Taxonomy" id="87175"/>
    <lineage>
        <taxon>Eukaryota</taxon>
        <taxon>Metazoa</taxon>
        <taxon>Chordata</taxon>
        <taxon>Craniata</taxon>
        <taxon>Vertebrata</taxon>
        <taxon>Euteleostomi</taxon>
        <taxon>Archelosauria</taxon>
        <taxon>Archosauria</taxon>
        <taxon>Dinosauria</taxon>
        <taxon>Saurischia</taxon>
        <taxon>Theropoda</taxon>
        <taxon>Coelurosauria</taxon>
        <taxon>Aves</taxon>
        <taxon>Neognathae</taxon>
        <taxon>Neoaves</taxon>
        <taxon>Telluraves</taxon>
        <taxon>Australaves</taxon>
        <taxon>Passeriformes</taxon>
        <taxon>Thraupidae</taxon>
        <taxon>Camarhynchus</taxon>
    </lineage>
</organism>
<dbReference type="Pfam" id="PF00067">
    <property type="entry name" value="p450"/>
    <property type="match status" value="1"/>
</dbReference>
<dbReference type="InterPro" id="IPR017972">
    <property type="entry name" value="Cyt_P450_CS"/>
</dbReference>
<evidence type="ECO:0000256" key="8">
    <source>
        <dbReference type="ARBA" id="ARBA00023136"/>
    </source>
</evidence>
<keyword evidence="5" id="KW-0256">Endoplasmic reticulum</keyword>
<reference evidence="11" key="1">
    <citation type="submission" date="2025-08" db="UniProtKB">
        <authorList>
            <consortium name="Ensembl"/>
        </authorList>
    </citation>
    <scope>IDENTIFICATION</scope>
</reference>
<dbReference type="AlphaFoldDB" id="A0A8C3N2J9"/>
<evidence type="ECO:0000256" key="7">
    <source>
        <dbReference type="ARBA" id="ARBA00023033"/>
    </source>
</evidence>
<feature type="binding site" description="axial binding residue" evidence="9">
    <location>
        <position position="498"/>
    </location>
    <ligand>
        <name>heme</name>
        <dbReference type="ChEBI" id="CHEBI:30413"/>
    </ligand>
    <ligandPart>
        <name>Fe</name>
        <dbReference type="ChEBI" id="CHEBI:18248"/>
    </ligandPart>
</feature>
<dbReference type="PANTHER" id="PTHR24291">
    <property type="entry name" value="CYTOCHROME P450 FAMILY 4"/>
    <property type="match status" value="1"/>
</dbReference>
<dbReference type="GO" id="GO:0004497">
    <property type="term" value="F:monooxygenase activity"/>
    <property type="evidence" value="ECO:0007669"/>
    <property type="project" value="UniProtKB-KW"/>
</dbReference>
<sequence length="555" mass="62204">MSAQEVTRTCQRTLPPECVLGQKADPVTPSAAPRDPVGDTAHIRPLPCPLPVPRSGSMAVATALGSLGAVALGTFVVALLLRWLWDALVAVTRFRATCRQLNKFPIPPWRNWLLGHTGWIQVCHMGQGRWRTGTSSLCVPRWICVCHRGQGTGTTPWVPSADLGVPSPGEGLLLSNGQRWARHRRLLTPAFHGDVLRNYLGIFNQSTRVLLVRDPRWLEVLQPLSLLTLDTLQKCIFSHESHCQEQPSKYIQAILELSSLVVRRQLQPLLHPWWLYSLSSDGRRFARACATVHAFTADVVQRRRRALACLGHQAWLDGHRGRSMDFIDLLLLTKDENGHTLSDEDIAAEADTFMFEGHDTTASGLAWLFYNLASHPEHQERCRQEVQELLAGRDTADIEWEDLSQLPFTTMCIKESLRLHPPVTAVSRRCTEDIPLRDGRVIPKGVICLMSIYGTHHNPDLWPEPEVFNPLRFSPENSKGRSPSSFIPFSWGCGGRNCIGQSFAMAEMKVAVALTLSRFVLRRDNARPPPRRKPELILRAQDGLWLLLEPLVGVA</sequence>
<dbReference type="GO" id="GO:0016705">
    <property type="term" value="F:oxidoreductase activity, acting on paired donors, with incorporation or reduction of molecular oxygen"/>
    <property type="evidence" value="ECO:0007669"/>
    <property type="project" value="InterPro"/>
</dbReference>
<keyword evidence="10" id="KW-0560">Oxidoreductase</keyword>
<dbReference type="PRINTS" id="PR00385">
    <property type="entry name" value="P450"/>
</dbReference>
<dbReference type="SUPFAM" id="SSF48264">
    <property type="entry name" value="Cytochrome P450"/>
    <property type="match status" value="1"/>
</dbReference>
<proteinExistence type="inferred from homology"/>
<reference evidence="11" key="2">
    <citation type="submission" date="2025-09" db="UniProtKB">
        <authorList>
            <consortium name="Ensembl"/>
        </authorList>
    </citation>
    <scope>IDENTIFICATION</scope>
</reference>
<dbReference type="Ensembl" id="ENSCPVT00000015468.2">
    <property type="protein sequence ID" value="ENSCPVP00000014809.2"/>
    <property type="gene ID" value="ENSCPVG00000010609.2"/>
</dbReference>
<accession>A0A8C3N2J9</accession>
<evidence type="ECO:0000256" key="6">
    <source>
        <dbReference type="ARBA" id="ARBA00023004"/>
    </source>
</evidence>
<dbReference type="GO" id="GO:0005789">
    <property type="term" value="C:endoplasmic reticulum membrane"/>
    <property type="evidence" value="ECO:0007669"/>
    <property type="project" value="UniProtKB-SubCell"/>
</dbReference>
<comment type="cofactor">
    <cofactor evidence="9">
        <name>heme</name>
        <dbReference type="ChEBI" id="CHEBI:30413"/>
    </cofactor>
</comment>
<keyword evidence="7 10" id="KW-0503">Monooxygenase</keyword>
<keyword evidence="4 9" id="KW-0479">Metal-binding</keyword>
<keyword evidence="3 9" id="KW-0349">Heme</keyword>
<keyword evidence="12" id="KW-1185">Reference proteome</keyword>
<keyword evidence="6 9" id="KW-0408">Iron</keyword>
<dbReference type="PANTHER" id="PTHR24291:SF210">
    <property type="entry name" value="CYTOCHROME P450 FAMILY 4 SUBFAMILY F MEMBER 11"/>
    <property type="match status" value="1"/>
</dbReference>
<name>A0A8C3N2J9_GEOPR</name>
<evidence type="ECO:0000256" key="5">
    <source>
        <dbReference type="ARBA" id="ARBA00022824"/>
    </source>
</evidence>
<dbReference type="InterPro" id="IPR002401">
    <property type="entry name" value="Cyt_P450_E_grp-I"/>
</dbReference>
<accession>A0A8U8BFQ6</accession>
<evidence type="ECO:0000256" key="9">
    <source>
        <dbReference type="PIRSR" id="PIRSR602401-1"/>
    </source>
</evidence>
<evidence type="ECO:0000256" key="4">
    <source>
        <dbReference type="ARBA" id="ARBA00022723"/>
    </source>
</evidence>
<dbReference type="GO" id="GO:0005506">
    <property type="term" value="F:iron ion binding"/>
    <property type="evidence" value="ECO:0007669"/>
    <property type="project" value="InterPro"/>
</dbReference>
<evidence type="ECO:0000313" key="12">
    <source>
        <dbReference type="Proteomes" id="UP000694382"/>
    </source>
</evidence>
<dbReference type="FunFam" id="1.10.630.10:FF:000005">
    <property type="entry name" value="cytochrome P450 4F22 isoform X2"/>
    <property type="match status" value="1"/>
</dbReference>
<comment type="subcellular location">
    <subcellularLocation>
        <location evidence="1">Endoplasmic reticulum membrane</location>
    </subcellularLocation>
</comment>
<dbReference type="InterPro" id="IPR050196">
    <property type="entry name" value="Cytochrome_P450_Monoox"/>
</dbReference>
<evidence type="ECO:0000256" key="2">
    <source>
        <dbReference type="ARBA" id="ARBA00010617"/>
    </source>
</evidence>
<dbReference type="PRINTS" id="PR00463">
    <property type="entry name" value="EP450I"/>
</dbReference>
<evidence type="ECO:0000256" key="10">
    <source>
        <dbReference type="RuleBase" id="RU000461"/>
    </source>
</evidence>
<comment type="similarity">
    <text evidence="2 10">Belongs to the cytochrome P450 family.</text>
</comment>
<evidence type="ECO:0000256" key="1">
    <source>
        <dbReference type="ARBA" id="ARBA00004586"/>
    </source>
</evidence>
<dbReference type="Gene3D" id="1.10.630.10">
    <property type="entry name" value="Cytochrome P450"/>
    <property type="match status" value="1"/>
</dbReference>
<dbReference type="GO" id="GO:0020037">
    <property type="term" value="F:heme binding"/>
    <property type="evidence" value="ECO:0007669"/>
    <property type="project" value="InterPro"/>
</dbReference>
<evidence type="ECO:0000256" key="3">
    <source>
        <dbReference type="ARBA" id="ARBA00022617"/>
    </source>
</evidence>
<keyword evidence="8" id="KW-0472">Membrane</keyword>
<evidence type="ECO:0000313" key="11">
    <source>
        <dbReference type="Ensembl" id="ENSCPVP00000014809.2"/>
    </source>
</evidence>
<protein>
    <submittedName>
        <fullName evidence="11">Uncharacterized protein</fullName>
    </submittedName>
</protein>
<dbReference type="PROSITE" id="PS00086">
    <property type="entry name" value="CYTOCHROME_P450"/>
    <property type="match status" value="1"/>
</dbReference>
<dbReference type="Proteomes" id="UP000694382">
    <property type="component" value="Unassembled WGS sequence"/>
</dbReference>
<dbReference type="InterPro" id="IPR001128">
    <property type="entry name" value="Cyt_P450"/>
</dbReference>
<dbReference type="InterPro" id="IPR036396">
    <property type="entry name" value="Cyt_P450_sf"/>
</dbReference>